<evidence type="ECO:0000256" key="4">
    <source>
        <dbReference type="ARBA" id="ARBA00022475"/>
    </source>
</evidence>
<keyword evidence="6 8" id="KW-1133">Transmembrane helix</keyword>
<comment type="subcellular location">
    <subcellularLocation>
        <location evidence="1">Cell membrane</location>
        <topology evidence="1">Multi-pass membrane protein</topology>
    </subcellularLocation>
</comment>
<dbReference type="PANTHER" id="PTHR30472">
    <property type="entry name" value="FERRIC ENTEROBACTIN TRANSPORT SYSTEM PERMEASE PROTEIN"/>
    <property type="match status" value="1"/>
</dbReference>
<keyword evidence="7 8" id="KW-0472">Membrane</keyword>
<comment type="similarity">
    <text evidence="2">Belongs to the binding-protein-dependent transport system permease family. FecCD subfamily.</text>
</comment>
<dbReference type="STRING" id="1792290.MSP8886_00564"/>
<feature type="transmembrane region" description="Helical" evidence="8">
    <location>
        <begin position="351"/>
        <end position="372"/>
    </location>
</feature>
<proteinExistence type="inferred from homology"/>
<name>A0A1A8T2M2_9GAMM</name>
<evidence type="ECO:0000256" key="8">
    <source>
        <dbReference type="SAM" id="Phobius"/>
    </source>
</evidence>
<keyword evidence="5 8" id="KW-0812">Transmembrane</keyword>
<dbReference type="Pfam" id="PF01032">
    <property type="entry name" value="FecCD"/>
    <property type="match status" value="2"/>
</dbReference>
<dbReference type="Proteomes" id="UP000092544">
    <property type="component" value="Unassembled WGS sequence"/>
</dbReference>
<dbReference type="EMBL" id="FLOB01000001">
    <property type="protein sequence ID" value="SBS26307.1"/>
    <property type="molecule type" value="Genomic_DNA"/>
</dbReference>
<evidence type="ECO:0000256" key="5">
    <source>
        <dbReference type="ARBA" id="ARBA00022692"/>
    </source>
</evidence>
<feature type="transmembrane region" description="Helical" evidence="8">
    <location>
        <begin position="299"/>
        <end position="322"/>
    </location>
</feature>
<dbReference type="GO" id="GO:0033214">
    <property type="term" value="P:siderophore-iron import into cell"/>
    <property type="evidence" value="ECO:0007669"/>
    <property type="project" value="TreeGrafter"/>
</dbReference>
<evidence type="ECO:0000256" key="3">
    <source>
        <dbReference type="ARBA" id="ARBA00022448"/>
    </source>
</evidence>
<feature type="transmembrane region" description="Helical" evidence="8">
    <location>
        <begin position="88"/>
        <end position="111"/>
    </location>
</feature>
<gene>
    <name evidence="9" type="primary">fhuB</name>
    <name evidence="9" type="ORF">MSP8886_00564</name>
</gene>
<feature type="transmembrane region" description="Helical" evidence="8">
    <location>
        <begin position="424"/>
        <end position="443"/>
    </location>
</feature>
<dbReference type="SUPFAM" id="SSF81345">
    <property type="entry name" value="ABC transporter involved in vitamin B12 uptake, BtuC"/>
    <property type="match status" value="2"/>
</dbReference>
<dbReference type="GO" id="GO:0005886">
    <property type="term" value="C:plasma membrane"/>
    <property type="evidence" value="ECO:0007669"/>
    <property type="project" value="UniProtKB-SubCell"/>
</dbReference>
<feature type="transmembrane region" description="Helical" evidence="8">
    <location>
        <begin position="235"/>
        <end position="259"/>
    </location>
</feature>
<keyword evidence="3" id="KW-0813">Transport</keyword>
<dbReference type="PANTHER" id="PTHR30472:SF37">
    <property type="entry name" value="FE(3+) DICITRATE TRANSPORT SYSTEM PERMEASE PROTEIN FECD-RELATED"/>
    <property type="match status" value="1"/>
</dbReference>
<protein>
    <submittedName>
        <fullName evidence="9">Iron(3+)-hydroxamate import system permease protein FhuB</fullName>
    </submittedName>
</protein>
<organism evidence="9 10">
    <name type="scientific">Marinomonas spartinae</name>
    <dbReference type="NCBI Taxonomy" id="1792290"/>
    <lineage>
        <taxon>Bacteria</taxon>
        <taxon>Pseudomonadati</taxon>
        <taxon>Pseudomonadota</taxon>
        <taxon>Gammaproteobacteria</taxon>
        <taxon>Oceanospirillales</taxon>
        <taxon>Oceanospirillaceae</taxon>
        <taxon>Marinomonas</taxon>
    </lineage>
</organism>
<feature type="transmembrane region" description="Helical" evidence="8">
    <location>
        <begin position="568"/>
        <end position="590"/>
    </location>
</feature>
<keyword evidence="4" id="KW-1003">Cell membrane</keyword>
<feature type="transmembrane region" description="Helical" evidence="8">
    <location>
        <begin position="271"/>
        <end position="293"/>
    </location>
</feature>
<keyword evidence="10" id="KW-1185">Reference proteome</keyword>
<feature type="transmembrane region" description="Helical" evidence="8">
    <location>
        <begin position="480"/>
        <end position="500"/>
    </location>
</feature>
<evidence type="ECO:0000256" key="6">
    <source>
        <dbReference type="ARBA" id="ARBA00022989"/>
    </source>
</evidence>
<dbReference type="InterPro" id="IPR000522">
    <property type="entry name" value="ABC_transptr_permease_BtuC"/>
</dbReference>
<dbReference type="InterPro" id="IPR037294">
    <property type="entry name" value="ABC_BtuC-like"/>
</dbReference>
<evidence type="ECO:0000313" key="9">
    <source>
        <dbReference type="EMBL" id="SBS26307.1"/>
    </source>
</evidence>
<feature type="transmembrane region" description="Helical" evidence="8">
    <location>
        <begin position="117"/>
        <end position="135"/>
    </location>
</feature>
<dbReference type="GO" id="GO:0022857">
    <property type="term" value="F:transmembrane transporter activity"/>
    <property type="evidence" value="ECO:0007669"/>
    <property type="project" value="InterPro"/>
</dbReference>
<dbReference type="NCBIfam" id="NF007866">
    <property type="entry name" value="PRK10577.1-2"/>
    <property type="match status" value="1"/>
</dbReference>
<reference evidence="9 10" key="1">
    <citation type="submission" date="2016-06" db="EMBL/GenBank/DDBJ databases">
        <authorList>
            <person name="Kjaerup R.B."/>
            <person name="Dalgaard T.S."/>
            <person name="Juul-Madsen H.R."/>
        </authorList>
    </citation>
    <scope>NUCLEOTIDE SEQUENCE [LARGE SCALE GENOMIC DNA]</scope>
    <source>
        <strain evidence="9 10">CECT 8886</strain>
    </source>
</reference>
<evidence type="ECO:0000256" key="2">
    <source>
        <dbReference type="ARBA" id="ARBA00007935"/>
    </source>
</evidence>
<feature type="transmembrane region" description="Helical" evidence="8">
    <location>
        <begin position="55"/>
        <end position="76"/>
    </location>
</feature>
<accession>A0A1A8T2M2</accession>
<dbReference type="CDD" id="cd06550">
    <property type="entry name" value="TM_ABC_iron-siderophores_like"/>
    <property type="match status" value="2"/>
</dbReference>
<evidence type="ECO:0000256" key="7">
    <source>
        <dbReference type="ARBA" id="ARBA00023136"/>
    </source>
</evidence>
<feature type="transmembrane region" description="Helical" evidence="8">
    <location>
        <begin position="640"/>
        <end position="656"/>
    </location>
</feature>
<feature type="transmembrane region" description="Helical" evidence="8">
    <location>
        <begin position="392"/>
        <end position="412"/>
    </location>
</feature>
<evidence type="ECO:0000256" key="1">
    <source>
        <dbReference type="ARBA" id="ARBA00004651"/>
    </source>
</evidence>
<evidence type="ECO:0000313" key="10">
    <source>
        <dbReference type="Proteomes" id="UP000092544"/>
    </source>
</evidence>
<sequence>MMRTLPFTLMALLAVLVALLIGTHLNNVGGLNHAFASLFQTNWQSSRSVELSLTWWPRLFTTLLCGAALAVAGVLLQQVLRNPIASPSTLGIASGASFSLMLATLYAPWLMAFSQSLVALTGGLITMGLVFLLSWRRALSPTVVVIAGLVLNLYFSAFSTVLLMLNQEKLSGLMIWGAGSLVQTGWGNVTYLWPRILAAVLVALLFLKPLSLLELTESGAKSLGVSLTKLRFVCLGLAVLLTSWVVASVGVIGFIGLAAPAITRLMGIRRLLPKVIVSMILGALLLTLTDLLIQRLPDTVAMVVQTGAATAALGAPLMLWLLPKLAIRHQTQAETVLTRHNQQIHHLSKSAIVWTGGTLLVGFCLFASLSIQNHGWQWLVFNGDWSLLEWRIPRLVAALLAGIMLAVAGTIIQRLSGNPMASPEVIGISSGIAIGLIITLYSGLASGLVGLYIGGLVGALVVMGLIVLLNHKSGFQPERVLLTGVAITALMNAVQSLILAGGDPRSYAFLAWLSGSTYYVKSQTLLPLAIATLLLVSIGFLLSKWLDVLPLGQATARSLGMNVSRSRLLLLLLAACLTVAATLVVGPLSFVGLMAPHLARLFGFSRARDHLIASSLVGGLLMLLSDWLGRQLLYPQEVPAGMVASILGGLYLMWGLRRL</sequence>
<feature type="transmembrane region" description="Helical" evidence="8">
    <location>
        <begin position="525"/>
        <end position="547"/>
    </location>
</feature>
<dbReference type="Gene3D" id="1.10.3470.10">
    <property type="entry name" value="ABC transporter involved in vitamin B12 uptake, BtuC"/>
    <property type="match status" value="2"/>
</dbReference>
<feature type="transmembrane region" description="Helical" evidence="8">
    <location>
        <begin position="449"/>
        <end position="468"/>
    </location>
</feature>
<feature type="transmembrane region" description="Helical" evidence="8">
    <location>
        <begin position="142"/>
        <end position="164"/>
    </location>
</feature>
<dbReference type="AlphaFoldDB" id="A0A1A8T2M2"/>
<dbReference type="RefSeq" id="WP_245659013.1">
    <property type="nucleotide sequence ID" value="NZ_FLOB01000001.1"/>
</dbReference>